<protein>
    <submittedName>
        <fullName evidence="1">Uncharacterized protein</fullName>
    </submittedName>
</protein>
<reference evidence="1 2" key="1">
    <citation type="submission" date="2015-09" db="EMBL/GenBank/DDBJ databases">
        <title>Genome sequence of the marine flavobacterium Croceitalea dokdonensis DOKDO 023 that contains proton- and sodium-pumping rhodopsins.</title>
        <authorList>
            <person name="Kwon S.-K."/>
            <person name="Lee H.K."/>
            <person name="Kwak M.-J."/>
            <person name="Kim J.F."/>
        </authorList>
    </citation>
    <scope>NUCLEOTIDE SEQUENCE [LARGE SCALE GENOMIC DNA]</scope>
    <source>
        <strain evidence="1 2">DOKDO 023</strain>
    </source>
</reference>
<dbReference type="Proteomes" id="UP000050280">
    <property type="component" value="Unassembled WGS sequence"/>
</dbReference>
<evidence type="ECO:0000313" key="2">
    <source>
        <dbReference type="Proteomes" id="UP000050280"/>
    </source>
</evidence>
<gene>
    <name evidence="1" type="ORF">I595_2304</name>
</gene>
<name>A0A0P7AEY5_9FLAO</name>
<dbReference type="STRING" id="1300341.I595_2304"/>
<sequence length="40" mass="4586">MDILKCNQIPRNGILGYFLGYHNKNLKLNPLIATKKTTIQ</sequence>
<proteinExistence type="predicted"/>
<dbReference type="AlphaFoldDB" id="A0A0P7AEY5"/>
<accession>A0A0P7AEY5</accession>
<comment type="caution">
    <text evidence="1">The sequence shown here is derived from an EMBL/GenBank/DDBJ whole genome shotgun (WGS) entry which is preliminary data.</text>
</comment>
<dbReference type="EMBL" id="LDJX01000004">
    <property type="protein sequence ID" value="KPM31803.1"/>
    <property type="molecule type" value="Genomic_DNA"/>
</dbReference>
<organism evidence="1 2">
    <name type="scientific">Croceitalea dokdonensis DOKDO 023</name>
    <dbReference type="NCBI Taxonomy" id="1300341"/>
    <lineage>
        <taxon>Bacteria</taxon>
        <taxon>Pseudomonadati</taxon>
        <taxon>Bacteroidota</taxon>
        <taxon>Flavobacteriia</taxon>
        <taxon>Flavobacteriales</taxon>
        <taxon>Flavobacteriaceae</taxon>
        <taxon>Croceitalea</taxon>
    </lineage>
</organism>
<evidence type="ECO:0000313" key="1">
    <source>
        <dbReference type="EMBL" id="KPM31803.1"/>
    </source>
</evidence>
<keyword evidence="2" id="KW-1185">Reference proteome</keyword>